<dbReference type="EC" id="2.3.-.-" evidence="2"/>
<dbReference type="Pfam" id="PF13302">
    <property type="entry name" value="Acetyltransf_3"/>
    <property type="match status" value="1"/>
</dbReference>
<keyword evidence="2" id="KW-0808">Transferase</keyword>
<evidence type="ECO:0000313" key="2">
    <source>
        <dbReference type="EMBL" id="MFD1799034.1"/>
    </source>
</evidence>
<sequence length="182" mass="20813">MRNKGTQQLETGRLLLRRITLNDAEDMYHNWASDKEVTKHLTWKPHKSIEDTKATISSWEKELEQEDCYRWCIELKGNRQVIGTIDVVEINSDIECAMIGYCMAKRYWGQGTMTEAFIAVKDFLFEEVGINRIEASHHTENPGSGKVMEKVGMSFEGTKREGAKDNEGNLCDIATYAILKSD</sequence>
<evidence type="ECO:0000313" key="3">
    <source>
        <dbReference type="Proteomes" id="UP001597285"/>
    </source>
</evidence>
<dbReference type="Proteomes" id="UP001597285">
    <property type="component" value="Unassembled WGS sequence"/>
</dbReference>
<dbReference type="SUPFAM" id="SSF55729">
    <property type="entry name" value="Acyl-CoA N-acyltransferases (Nat)"/>
    <property type="match status" value="1"/>
</dbReference>
<feature type="domain" description="N-acetyltransferase" evidence="1">
    <location>
        <begin position="14"/>
        <end position="182"/>
    </location>
</feature>
<dbReference type="PANTHER" id="PTHR43792">
    <property type="entry name" value="GNAT FAMILY, PUTATIVE (AFU_ORTHOLOGUE AFUA_3G00765)-RELATED-RELATED"/>
    <property type="match status" value="1"/>
</dbReference>
<dbReference type="RefSeq" id="WP_058919419.1">
    <property type="nucleotide sequence ID" value="NZ_JBHSQC010000015.1"/>
</dbReference>
<organism evidence="2 3">
    <name type="scientific">Carnobacterium antarcticum</name>
    <dbReference type="NCBI Taxonomy" id="2126436"/>
    <lineage>
        <taxon>Bacteria</taxon>
        <taxon>Bacillati</taxon>
        <taxon>Bacillota</taxon>
        <taxon>Bacilli</taxon>
        <taxon>Lactobacillales</taxon>
        <taxon>Carnobacteriaceae</taxon>
        <taxon>Carnobacterium</taxon>
    </lineage>
</organism>
<comment type="caution">
    <text evidence="2">The sequence shown here is derived from an EMBL/GenBank/DDBJ whole genome shotgun (WGS) entry which is preliminary data.</text>
</comment>
<name>A0ABW4NKT8_9LACT</name>
<keyword evidence="2" id="KW-0012">Acyltransferase</keyword>
<accession>A0ABW4NKT8</accession>
<reference evidence="3" key="1">
    <citation type="journal article" date="2019" name="Int. J. Syst. Evol. Microbiol.">
        <title>The Global Catalogue of Microorganisms (GCM) 10K type strain sequencing project: providing services to taxonomists for standard genome sequencing and annotation.</title>
        <authorList>
            <consortium name="The Broad Institute Genomics Platform"/>
            <consortium name="The Broad Institute Genome Sequencing Center for Infectious Disease"/>
            <person name="Wu L."/>
            <person name="Ma J."/>
        </authorList>
    </citation>
    <scope>NUCLEOTIDE SEQUENCE [LARGE SCALE GENOMIC DNA]</scope>
    <source>
        <strain evidence="3">KCTC 42143</strain>
    </source>
</reference>
<evidence type="ECO:0000259" key="1">
    <source>
        <dbReference type="PROSITE" id="PS51186"/>
    </source>
</evidence>
<dbReference type="InterPro" id="IPR051531">
    <property type="entry name" value="N-acetyltransferase"/>
</dbReference>
<dbReference type="GO" id="GO:0016746">
    <property type="term" value="F:acyltransferase activity"/>
    <property type="evidence" value="ECO:0007669"/>
    <property type="project" value="UniProtKB-KW"/>
</dbReference>
<dbReference type="PROSITE" id="PS51186">
    <property type="entry name" value="GNAT"/>
    <property type="match status" value="1"/>
</dbReference>
<dbReference type="InterPro" id="IPR000182">
    <property type="entry name" value="GNAT_dom"/>
</dbReference>
<protein>
    <submittedName>
        <fullName evidence="2">GNAT family N-acetyltransferase</fullName>
        <ecNumber evidence="2">2.3.-.-</ecNumber>
    </submittedName>
</protein>
<dbReference type="Gene3D" id="3.40.630.30">
    <property type="match status" value="1"/>
</dbReference>
<gene>
    <name evidence="2" type="ORF">ACFSBK_04050</name>
</gene>
<proteinExistence type="predicted"/>
<keyword evidence="3" id="KW-1185">Reference proteome</keyword>
<dbReference type="EMBL" id="JBHUFF010000008">
    <property type="protein sequence ID" value="MFD1799034.1"/>
    <property type="molecule type" value="Genomic_DNA"/>
</dbReference>
<dbReference type="InterPro" id="IPR016181">
    <property type="entry name" value="Acyl_CoA_acyltransferase"/>
</dbReference>